<evidence type="ECO:0000256" key="4">
    <source>
        <dbReference type="ARBA" id="ARBA00022989"/>
    </source>
</evidence>
<feature type="transmembrane region" description="Helical" evidence="6">
    <location>
        <begin position="249"/>
        <end position="269"/>
    </location>
</feature>
<dbReference type="PANTHER" id="PTHR12483">
    <property type="entry name" value="SOLUTE CARRIER FAMILY 31 COPPER TRANSPORTERS"/>
    <property type="match status" value="1"/>
</dbReference>
<feature type="region of interest" description="Disordered" evidence="7">
    <location>
        <begin position="119"/>
        <end position="182"/>
    </location>
</feature>
<dbReference type="GO" id="GO:0016020">
    <property type="term" value="C:membrane"/>
    <property type="evidence" value="ECO:0007669"/>
    <property type="project" value="UniProtKB-SubCell"/>
</dbReference>
<evidence type="ECO:0000313" key="8">
    <source>
        <dbReference type="EMBL" id="KAJ5386241.1"/>
    </source>
</evidence>
<evidence type="ECO:0000256" key="6">
    <source>
        <dbReference type="RuleBase" id="RU367022"/>
    </source>
</evidence>
<dbReference type="Proteomes" id="UP001147747">
    <property type="component" value="Unassembled WGS sequence"/>
</dbReference>
<gene>
    <name evidence="8" type="ORF">N7509_008782</name>
</gene>
<feature type="transmembrane region" description="Helical" evidence="6">
    <location>
        <begin position="275"/>
        <end position="296"/>
    </location>
</feature>
<dbReference type="AlphaFoldDB" id="A0A9X0B316"/>
<protein>
    <recommendedName>
        <fullName evidence="6">Copper transport protein</fullName>
    </recommendedName>
</protein>
<dbReference type="GeneID" id="81372399"/>
<evidence type="ECO:0000256" key="3">
    <source>
        <dbReference type="ARBA" id="ARBA00022692"/>
    </source>
</evidence>
<dbReference type="EMBL" id="JAPZBU010000009">
    <property type="protein sequence ID" value="KAJ5386241.1"/>
    <property type="molecule type" value="Genomic_DNA"/>
</dbReference>
<evidence type="ECO:0000256" key="5">
    <source>
        <dbReference type="ARBA" id="ARBA00023136"/>
    </source>
</evidence>
<dbReference type="OrthoDB" id="161814at2759"/>
<dbReference type="Pfam" id="PF04145">
    <property type="entry name" value="Ctr"/>
    <property type="match status" value="1"/>
</dbReference>
<feature type="compositionally biased region" description="Polar residues" evidence="7">
    <location>
        <begin position="172"/>
        <end position="182"/>
    </location>
</feature>
<keyword evidence="6" id="KW-0186">Copper</keyword>
<dbReference type="RefSeq" id="XP_056484039.1">
    <property type="nucleotide sequence ID" value="XM_056633419.1"/>
</dbReference>
<dbReference type="GO" id="GO:0005375">
    <property type="term" value="F:copper ion transmembrane transporter activity"/>
    <property type="evidence" value="ECO:0007669"/>
    <property type="project" value="UniProtKB-UniRule"/>
</dbReference>
<keyword evidence="6" id="KW-0187">Copper transport</keyword>
<name>A0A9X0B316_9EURO</name>
<keyword evidence="6" id="KW-0813">Transport</keyword>
<sequence>MEATGSMPTGMSPMAFPTTMGMNPSNTTGQMPGMPAMTSMPGMMGSSCKIDMLWNWYTIDACFLAHSWQIKSRGMFAGSCIGVICLVLCLEALRRLGREYDAFILRRARQRRMYLHESTLEGNAEDPTTKKLPGNGAFGASLLPKTGENGCHQAAAESRPAVDQQDPILPSPGSSNENTSGEPQITATAVANRADQSLDPSHKSPWFSVFPKPKPVNQQQWENGVPASPRVACFPSQDIRHRPSPIEQVVRALLHTFQFGVAYIVMLLAMYYNGYIIICIFLGAFLGSLIFSWEYVSLDKQ</sequence>
<keyword evidence="3 6" id="KW-0812">Transmembrane</keyword>
<evidence type="ECO:0000256" key="2">
    <source>
        <dbReference type="ARBA" id="ARBA00006921"/>
    </source>
</evidence>
<comment type="caution">
    <text evidence="8">The sequence shown here is derived from an EMBL/GenBank/DDBJ whole genome shotgun (WGS) entry which is preliminary data.</text>
</comment>
<keyword evidence="6" id="KW-0406">Ion transport</keyword>
<reference evidence="8" key="2">
    <citation type="journal article" date="2023" name="IMA Fungus">
        <title>Comparative genomic study of the Penicillium genus elucidates a diverse pangenome and 15 lateral gene transfer events.</title>
        <authorList>
            <person name="Petersen C."/>
            <person name="Sorensen T."/>
            <person name="Nielsen M.R."/>
            <person name="Sondergaard T.E."/>
            <person name="Sorensen J.L."/>
            <person name="Fitzpatrick D.A."/>
            <person name="Frisvad J.C."/>
            <person name="Nielsen K.L."/>
        </authorList>
    </citation>
    <scope>NUCLEOTIDE SEQUENCE</scope>
    <source>
        <strain evidence="8">IBT 29677</strain>
    </source>
</reference>
<accession>A0A9X0B316</accession>
<comment type="similarity">
    <text evidence="2 6">Belongs to the copper transporter (Ctr) (TC 1.A.56) family. SLC31A subfamily.</text>
</comment>
<evidence type="ECO:0000256" key="1">
    <source>
        <dbReference type="ARBA" id="ARBA00004141"/>
    </source>
</evidence>
<dbReference type="PANTHER" id="PTHR12483:SF73">
    <property type="entry name" value="COPPER TRANSPORT PROTEIN CTR3"/>
    <property type="match status" value="1"/>
</dbReference>
<proteinExistence type="inferred from homology"/>
<organism evidence="8 9">
    <name type="scientific">Penicillium cosmopolitanum</name>
    <dbReference type="NCBI Taxonomy" id="1131564"/>
    <lineage>
        <taxon>Eukaryota</taxon>
        <taxon>Fungi</taxon>
        <taxon>Dikarya</taxon>
        <taxon>Ascomycota</taxon>
        <taxon>Pezizomycotina</taxon>
        <taxon>Eurotiomycetes</taxon>
        <taxon>Eurotiomycetidae</taxon>
        <taxon>Eurotiales</taxon>
        <taxon>Aspergillaceae</taxon>
        <taxon>Penicillium</taxon>
    </lineage>
</organism>
<reference evidence="8" key="1">
    <citation type="submission" date="2022-12" db="EMBL/GenBank/DDBJ databases">
        <authorList>
            <person name="Petersen C."/>
        </authorList>
    </citation>
    <scope>NUCLEOTIDE SEQUENCE</scope>
    <source>
        <strain evidence="8">IBT 29677</strain>
    </source>
</reference>
<keyword evidence="4 6" id="KW-1133">Transmembrane helix</keyword>
<evidence type="ECO:0000256" key="7">
    <source>
        <dbReference type="SAM" id="MobiDB-lite"/>
    </source>
</evidence>
<keyword evidence="9" id="KW-1185">Reference proteome</keyword>
<feature type="transmembrane region" description="Helical" evidence="6">
    <location>
        <begin position="74"/>
        <end position="93"/>
    </location>
</feature>
<keyword evidence="5 6" id="KW-0472">Membrane</keyword>
<evidence type="ECO:0000313" key="9">
    <source>
        <dbReference type="Proteomes" id="UP001147747"/>
    </source>
</evidence>
<comment type="subcellular location">
    <subcellularLocation>
        <location evidence="1 6">Membrane</location>
        <topology evidence="1 6">Multi-pass membrane protein</topology>
    </subcellularLocation>
</comment>
<dbReference type="InterPro" id="IPR007274">
    <property type="entry name" value="Cop_transporter"/>
</dbReference>